<dbReference type="PaxDb" id="39947-A0A0P0WI60"/>
<dbReference type="Proteomes" id="UP000059680">
    <property type="component" value="Chromosome 5"/>
</dbReference>
<sequence length="127" mass="14076">MWAHAVSGSGCPRGISRIHLGRRRLIGRWTTCHVVSAVDGAAAAGEGRPPLSCGEVACRSLRRLRYVLRIDPNSGVSEVQGEAKPPPLPLVAISRRRRRRQLRSGRRSRQGRHRRSWIGNSGASWHC</sequence>
<evidence type="ECO:0000313" key="2">
    <source>
        <dbReference type="EMBL" id="BAS92304.1"/>
    </source>
</evidence>
<protein>
    <submittedName>
        <fullName evidence="2">Os05g0150700 protein</fullName>
    </submittedName>
</protein>
<proteinExistence type="predicted"/>
<gene>
    <name evidence="2" type="ordered locus">Os05g0150700</name>
    <name evidence="2" type="ORF">OSNPB_050150700</name>
</gene>
<name>A0A0P0WI60_ORYSJ</name>
<dbReference type="EMBL" id="AP014961">
    <property type="protein sequence ID" value="BAS92304.1"/>
    <property type="molecule type" value="Genomic_DNA"/>
</dbReference>
<feature type="region of interest" description="Disordered" evidence="1">
    <location>
        <begin position="75"/>
        <end position="127"/>
    </location>
</feature>
<reference evidence="3" key="1">
    <citation type="journal article" date="2005" name="Nature">
        <title>The map-based sequence of the rice genome.</title>
        <authorList>
            <consortium name="International rice genome sequencing project (IRGSP)"/>
            <person name="Matsumoto T."/>
            <person name="Wu J."/>
            <person name="Kanamori H."/>
            <person name="Katayose Y."/>
            <person name="Fujisawa M."/>
            <person name="Namiki N."/>
            <person name="Mizuno H."/>
            <person name="Yamamoto K."/>
            <person name="Antonio B.A."/>
            <person name="Baba T."/>
            <person name="Sakata K."/>
            <person name="Nagamura Y."/>
            <person name="Aoki H."/>
            <person name="Arikawa K."/>
            <person name="Arita K."/>
            <person name="Bito T."/>
            <person name="Chiden Y."/>
            <person name="Fujitsuka N."/>
            <person name="Fukunaka R."/>
            <person name="Hamada M."/>
            <person name="Harada C."/>
            <person name="Hayashi A."/>
            <person name="Hijishita S."/>
            <person name="Honda M."/>
            <person name="Hosokawa S."/>
            <person name="Ichikawa Y."/>
            <person name="Idonuma A."/>
            <person name="Iijima M."/>
            <person name="Ikeda M."/>
            <person name="Ikeno M."/>
            <person name="Ito K."/>
            <person name="Ito S."/>
            <person name="Ito T."/>
            <person name="Ito Y."/>
            <person name="Ito Y."/>
            <person name="Iwabuchi A."/>
            <person name="Kamiya K."/>
            <person name="Karasawa W."/>
            <person name="Kurita K."/>
            <person name="Katagiri S."/>
            <person name="Kikuta A."/>
            <person name="Kobayashi H."/>
            <person name="Kobayashi N."/>
            <person name="Machita K."/>
            <person name="Maehara T."/>
            <person name="Masukawa M."/>
            <person name="Mizubayashi T."/>
            <person name="Mukai Y."/>
            <person name="Nagasaki H."/>
            <person name="Nagata Y."/>
            <person name="Naito S."/>
            <person name="Nakashima M."/>
            <person name="Nakama Y."/>
            <person name="Nakamichi Y."/>
            <person name="Nakamura M."/>
            <person name="Meguro A."/>
            <person name="Negishi M."/>
            <person name="Ohta I."/>
            <person name="Ohta T."/>
            <person name="Okamoto M."/>
            <person name="Ono N."/>
            <person name="Saji S."/>
            <person name="Sakaguchi M."/>
            <person name="Sakai K."/>
            <person name="Shibata M."/>
            <person name="Shimokawa T."/>
            <person name="Song J."/>
            <person name="Takazaki Y."/>
            <person name="Terasawa K."/>
            <person name="Tsugane M."/>
            <person name="Tsuji K."/>
            <person name="Ueda S."/>
            <person name="Waki K."/>
            <person name="Yamagata H."/>
            <person name="Yamamoto M."/>
            <person name="Yamamoto S."/>
            <person name="Yamane H."/>
            <person name="Yoshiki S."/>
            <person name="Yoshihara R."/>
            <person name="Yukawa K."/>
            <person name="Zhong H."/>
            <person name="Yano M."/>
            <person name="Yuan Q."/>
            <person name="Ouyang S."/>
            <person name="Liu J."/>
            <person name="Jones K.M."/>
            <person name="Gansberger K."/>
            <person name="Moffat K."/>
            <person name="Hill J."/>
            <person name="Bera J."/>
            <person name="Fadrosh D."/>
            <person name="Jin S."/>
            <person name="Johri S."/>
            <person name="Kim M."/>
            <person name="Overton L."/>
            <person name="Reardon M."/>
            <person name="Tsitrin T."/>
            <person name="Vuong H."/>
            <person name="Weaver B."/>
            <person name="Ciecko A."/>
            <person name="Tallon L."/>
            <person name="Jackson J."/>
            <person name="Pai G."/>
            <person name="Aken S.V."/>
            <person name="Utterback T."/>
            <person name="Reidmuller S."/>
            <person name="Feldblyum T."/>
            <person name="Hsiao J."/>
            <person name="Zismann V."/>
            <person name="Iobst S."/>
            <person name="de Vazeille A.R."/>
            <person name="Buell C.R."/>
            <person name="Ying K."/>
            <person name="Li Y."/>
            <person name="Lu T."/>
            <person name="Huang Y."/>
            <person name="Zhao Q."/>
            <person name="Feng Q."/>
            <person name="Zhang L."/>
            <person name="Zhu J."/>
            <person name="Weng Q."/>
            <person name="Mu J."/>
            <person name="Lu Y."/>
            <person name="Fan D."/>
            <person name="Liu Y."/>
            <person name="Guan J."/>
            <person name="Zhang Y."/>
            <person name="Yu S."/>
            <person name="Liu X."/>
            <person name="Zhang Y."/>
            <person name="Hong G."/>
            <person name="Han B."/>
            <person name="Choisne N."/>
            <person name="Demange N."/>
            <person name="Orjeda G."/>
            <person name="Samain S."/>
            <person name="Cattolico L."/>
            <person name="Pelletier E."/>
            <person name="Couloux A."/>
            <person name="Segurens B."/>
            <person name="Wincker P."/>
            <person name="D'Hont A."/>
            <person name="Scarpelli C."/>
            <person name="Weissenbach J."/>
            <person name="Salanoubat M."/>
            <person name="Quetier F."/>
            <person name="Yu Y."/>
            <person name="Kim H.R."/>
            <person name="Rambo T."/>
            <person name="Currie J."/>
            <person name="Collura K."/>
            <person name="Luo M."/>
            <person name="Yang T."/>
            <person name="Ammiraju J.S.S."/>
            <person name="Engler F."/>
            <person name="Soderlund C."/>
            <person name="Wing R.A."/>
            <person name="Palmer L.E."/>
            <person name="de la Bastide M."/>
            <person name="Spiegel L."/>
            <person name="Nascimento L."/>
            <person name="Zutavern T."/>
            <person name="O'Shaughnessy A."/>
            <person name="Dike S."/>
            <person name="Dedhia N."/>
            <person name="Preston R."/>
            <person name="Balija V."/>
            <person name="McCombie W.R."/>
            <person name="Chow T."/>
            <person name="Chen H."/>
            <person name="Chung M."/>
            <person name="Chen C."/>
            <person name="Shaw J."/>
            <person name="Wu H."/>
            <person name="Hsiao K."/>
            <person name="Chao Y."/>
            <person name="Chu M."/>
            <person name="Cheng C."/>
            <person name="Hour A."/>
            <person name="Lee P."/>
            <person name="Lin S."/>
            <person name="Lin Y."/>
            <person name="Liou J."/>
            <person name="Liu S."/>
            <person name="Hsing Y."/>
            <person name="Raghuvanshi S."/>
            <person name="Mohanty A."/>
            <person name="Bharti A.K."/>
            <person name="Gaur A."/>
            <person name="Gupta V."/>
            <person name="Kumar D."/>
            <person name="Ravi V."/>
            <person name="Vij S."/>
            <person name="Kapur A."/>
            <person name="Khurana P."/>
            <person name="Khurana P."/>
            <person name="Khurana J.P."/>
            <person name="Tyagi A.K."/>
            <person name="Gaikwad K."/>
            <person name="Singh A."/>
            <person name="Dalal V."/>
            <person name="Srivastava S."/>
            <person name="Dixit A."/>
            <person name="Pal A.K."/>
            <person name="Ghazi I.A."/>
            <person name="Yadav M."/>
            <person name="Pandit A."/>
            <person name="Bhargava A."/>
            <person name="Sureshbabu K."/>
            <person name="Batra K."/>
            <person name="Sharma T.R."/>
            <person name="Mohapatra T."/>
            <person name="Singh N.K."/>
            <person name="Messing J."/>
            <person name="Nelson A.B."/>
            <person name="Fuks G."/>
            <person name="Kavchok S."/>
            <person name="Keizer G."/>
            <person name="Linton E."/>
            <person name="Llaca V."/>
            <person name="Song R."/>
            <person name="Tanyolac B."/>
            <person name="Young S."/>
            <person name="Ho-Il K."/>
            <person name="Hahn J.H."/>
            <person name="Sangsakoo G."/>
            <person name="Vanavichit A."/>
            <person name="de Mattos Luiz.A.T."/>
            <person name="Zimmer P.D."/>
            <person name="Malone G."/>
            <person name="Dellagostin O."/>
            <person name="de Oliveira A.C."/>
            <person name="Bevan M."/>
            <person name="Bancroft I."/>
            <person name="Minx P."/>
            <person name="Cordum H."/>
            <person name="Wilson R."/>
            <person name="Cheng Z."/>
            <person name="Jin W."/>
            <person name="Jiang J."/>
            <person name="Leong S.A."/>
            <person name="Iwama H."/>
            <person name="Gojobori T."/>
            <person name="Itoh T."/>
            <person name="Niimura Y."/>
            <person name="Fujii Y."/>
            <person name="Habara T."/>
            <person name="Sakai H."/>
            <person name="Sato Y."/>
            <person name="Wilson G."/>
            <person name="Kumar K."/>
            <person name="McCouch S."/>
            <person name="Juretic N."/>
            <person name="Hoen D."/>
            <person name="Wright S."/>
            <person name="Bruskiewich R."/>
            <person name="Bureau T."/>
            <person name="Miyao A."/>
            <person name="Hirochika H."/>
            <person name="Nishikawa T."/>
            <person name="Kadowaki K."/>
            <person name="Sugiura M."/>
            <person name="Burr B."/>
            <person name="Sasaki T."/>
        </authorList>
    </citation>
    <scope>NUCLEOTIDE SEQUENCE [LARGE SCALE GENOMIC DNA]</scope>
    <source>
        <strain evidence="3">cv. Nipponbare</strain>
    </source>
</reference>
<organism evidence="2 3">
    <name type="scientific">Oryza sativa subsp. japonica</name>
    <name type="common">Rice</name>
    <dbReference type="NCBI Taxonomy" id="39947"/>
    <lineage>
        <taxon>Eukaryota</taxon>
        <taxon>Viridiplantae</taxon>
        <taxon>Streptophyta</taxon>
        <taxon>Embryophyta</taxon>
        <taxon>Tracheophyta</taxon>
        <taxon>Spermatophyta</taxon>
        <taxon>Magnoliopsida</taxon>
        <taxon>Liliopsida</taxon>
        <taxon>Poales</taxon>
        <taxon>Poaceae</taxon>
        <taxon>BOP clade</taxon>
        <taxon>Oryzoideae</taxon>
        <taxon>Oryzeae</taxon>
        <taxon>Oryzinae</taxon>
        <taxon>Oryza</taxon>
        <taxon>Oryza sativa</taxon>
    </lineage>
</organism>
<evidence type="ECO:0000313" key="3">
    <source>
        <dbReference type="Proteomes" id="UP000059680"/>
    </source>
</evidence>
<evidence type="ECO:0000256" key="1">
    <source>
        <dbReference type="SAM" id="MobiDB-lite"/>
    </source>
</evidence>
<reference evidence="2 3" key="3">
    <citation type="journal article" date="2013" name="Rice">
        <title>Improvement of the Oryza sativa Nipponbare reference genome using next generation sequence and optical map data.</title>
        <authorList>
            <person name="Kawahara Y."/>
            <person name="de la Bastide M."/>
            <person name="Hamilton J.P."/>
            <person name="Kanamori H."/>
            <person name="McCombie W.R."/>
            <person name="Ouyang S."/>
            <person name="Schwartz D.C."/>
            <person name="Tanaka T."/>
            <person name="Wu J."/>
            <person name="Zhou S."/>
            <person name="Childs K.L."/>
            <person name="Davidson R.M."/>
            <person name="Lin H."/>
            <person name="Quesada-Ocampo L."/>
            <person name="Vaillancourt B."/>
            <person name="Sakai H."/>
            <person name="Lee S.S."/>
            <person name="Kim J."/>
            <person name="Numa H."/>
            <person name="Itoh T."/>
            <person name="Buell C.R."/>
            <person name="Matsumoto T."/>
        </authorList>
    </citation>
    <scope>NUCLEOTIDE SEQUENCE [LARGE SCALE GENOMIC DNA]</scope>
    <source>
        <strain evidence="3">cv. Nipponbare</strain>
    </source>
</reference>
<reference evidence="2 3" key="2">
    <citation type="journal article" date="2013" name="Plant Cell Physiol.">
        <title>Rice Annotation Project Database (RAP-DB): an integrative and interactive database for rice genomics.</title>
        <authorList>
            <person name="Sakai H."/>
            <person name="Lee S.S."/>
            <person name="Tanaka T."/>
            <person name="Numa H."/>
            <person name="Kim J."/>
            <person name="Kawahara Y."/>
            <person name="Wakimoto H."/>
            <person name="Yang C.C."/>
            <person name="Iwamoto M."/>
            <person name="Abe T."/>
            <person name="Yamada Y."/>
            <person name="Muto A."/>
            <person name="Inokuchi H."/>
            <person name="Ikemura T."/>
            <person name="Matsumoto T."/>
            <person name="Sasaki T."/>
            <person name="Itoh T."/>
        </authorList>
    </citation>
    <scope>NUCLEOTIDE SEQUENCE [LARGE SCALE GENOMIC DNA]</scope>
    <source>
        <strain evidence="3">cv. Nipponbare</strain>
    </source>
</reference>
<feature type="compositionally biased region" description="Polar residues" evidence="1">
    <location>
        <begin position="118"/>
        <end position="127"/>
    </location>
</feature>
<dbReference type="AlphaFoldDB" id="A0A0P0WI60"/>
<keyword evidence="3" id="KW-1185">Reference proteome</keyword>
<feature type="compositionally biased region" description="Basic residues" evidence="1">
    <location>
        <begin position="94"/>
        <end position="116"/>
    </location>
</feature>
<dbReference type="InParanoid" id="A0A0P0WI60"/>
<accession>A0A0P0WI60</accession>